<proteinExistence type="predicted"/>
<evidence type="ECO:0000313" key="1">
    <source>
        <dbReference type="EMBL" id="HIZ15627.1"/>
    </source>
</evidence>
<protein>
    <submittedName>
        <fullName evidence="1">Uncharacterized protein</fullName>
    </submittedName>
</protein>
<reference evidence="1" key="1">
    <citation type="journal article" date="2021" name="PeerJ">
        <title>Extensive microbial diversity within the chicken gut microbiome revealed by metagenomics and culture.</title>
        <authorList>
            <person name="Gilroy R."/>
            <person name="Ravi A."/>
            <person name="Getino M."/>
            <person name="Pursley I."/>
            <person name="Horton D.L."/>
            <person name="Alikhan N.F."/>
            <person name="Baker D."/>
            <person name="Gharbi K."/>
            <person name="Hall N."/>
            <person name="Watson M."/>
            <person name="Adriaenssens E.M."/>
            <person name="Foster-Nyarko E."/>
            <person name="Jarju S."/>
            <person name="Secka A."/>
            <person name="Antonio M."/>
            <person name="Oren A."/>
            <person name="Chaudhuri R.R."/>
            <person name="La Ragione R."/>
            <person name="Hildebrand F."/>
            <person name="Pallen M.J."/>
        </authorList>
    </citation>
    <scope>NUCLEOTIDE SEQUENCE</scope>
    <source>
        <strain evidence="1">ChiHjej11B10-19426</strain>
    </source>
</reference>
<organism evidence="1 2">
    <name type="scientific">Candidatus Tidjanibacter faecipullorum</name>
    <dbReference type="NCBI Taxonomy" id="2838766"/>
    <lineage>
        <taxon>Bacteria</taxon>
        <taxon>Pseudomonadati</taxon>
        <taxon>Bacteroidota</taxon>
        <taxon>Bacteroidia</taxon>
        <taxon>Bacteroidales</taxon>
        <taxon>Rikenellaceae</taxon>
        <taxon>Tidjanibacter</taxon>
    </lineage>
</organism>
<gene>
    <name evidence="1" type="ORF">H9816_06935</name>
</gene>
<dbReference type="Proteomes" id="UP000824014">
    <property type="component" value="Unassembled WGS sequence"/>
</dbReference>
<comment type="caution">
    <text evidence="1">The sequence shown here is derived from an EMBL/GenBank/DDBJ whole genome shotgun (WGS) entry which is preliminary data.</text>
</comment>
<dbReference type="EMBL" id="DXCC01000024">
    <property type="protein sequence ID" value="HIZ15627.1"/>
    <property type="molecule type" value="Genomic_DNA"/>
</dbReference>
<dbReference type="AlphaFoldDB" id="A0A9D2DEY9"/>
<accession>A0A9D2DEY9</accession>
<reference evidence="1" key="2">
    <citation type="submission" date="2021-04" db="EMBL/GenBank/DDBJ databases">
        <authorList>
            <person name="Gilroy R."/>
        </authorList>
    </citation>
    <scope>NUCLEOTIDE SEQUENCE</scope>
    <source>
        <strain evidence="1">ChiHjej11B10-19426</strain>
    </source>
</reference>
<name>A0A9D2DEY9_9BACT</name>
<sequence>MEDRFSRPMRGELRLRVVDRVGRVVTESVGHNLIVTGGYEAAAEALAGVAGAAIARVAVGTSGTEPTEGDTALTDAVSVAVQSVEYPAAGTVRFNFSIGYDVAVGMTICEFGLLTADGRLFSRKVREGIEKTEAMSIVGRWDIIL</sequence>
<evidence type="ECO:0000313" key="2">
    <source>
        <dbReference type="Proteomes" id="UP000824014"/>
    </source>
</evidence>